<keyword evidence="2" id="KW-0342">GTP-binding</keyword>
<evidence type="ECO:0000313" key="4">
    <source>
        <dbReference type="EMBL" id="KAJ3222854.1"/>
    </source>
</evidence>
<keyword evidence="5" id="KW-1185">Reference proteome</keyword>
<dbReference type="PROSITE" id="PS51419">
    <property type="entry name" value="RAB"/>
    <property type="match status" value="1"/>
</dbReference>
<dbReference type="AlphaFoldDB" id="A0AAD5U359"/>
<dbReference type="InterPro" id="IPR027417">
    <property type="entry name" value="P-loop_NTPase"/>
</dbReference>
<organism evidence="4 5">
    <name type="scientific">Clydaea vesicula</name>
    <dbReference type="NCBI Taxonomy" id="447962"/>
    <lineage>
        <taxon>Eukaryota</taxon>
        <taxon>Fungi</taxon>
        <taxon>Fungi incertae sedis</taxon>
        <taxon>Chytridiomycota</taxon>
        <taxon>Chytridiomycota incertae sedis</taxon>
        <taxon>Chytridiomycetes</taxon>
        <taxon>Lobulomycetales</taxon>
        <taxon>Lobulomycetaceae</taxon>
        <taxon>Clydaea</taxon>
    </lineage>
</organism>
<dbReference type="PRINTS" id="PR00449">
    <property type="entry name" value="RASTRNSFRMNG"/>
</dbReference>
<dbReference type="InterPro" id="IPR001806">
    <property type="entry name" value="Small_GTPase"/>
</dbReference>
<proteinExistence type="predicted"/>
<dbReference type="SUPFAM" id="SSF52540">
    <property type="entry name" value="P-loop containing nucleoside triphosphate hydrolases"/>
    <property type="match status" value="1"/>
</dbReference>
<dbReference type="GO" id="GO:0003924">
    <property type="term" value="F:GTPase activity"/>
    <property type="evidence" value="ECO:0007669"/>
    <property type="project" value="InterPro"/>
</dbReference>
<evidence type="ECO:0000256" key="1">
    <source>
        <dbReference type="ARBA" id="ARBA00022741"/>
    </source>
</evidence>
<gene>
    <name evidence="4" type="primary">EFCAB4B</name>
    <name evidence="4" type="ORF">HK099_001818</name>
</gene>
<keyword evidence="1" id="KW-0547">Nucleotide-binding</keyword>
<dbReference type="InterPro" id="IPR050227">
    <property type="entry name" value="Rab"/>
</dbReference>
<feature type="region of interest" description="Disordered" evidence="3">
    <location>
        <begin position="254"/>
        <end position="277"/>
    </location>
</feature>
<sequence>MAASSNESIISWNSDLQLDFEDNEDPNSELSTNFQGLQKPSNEGDELYNIDCNVDLSFTIAVVGADESGKRSFLRKVCGEENVSKVDIRRKQIIFKSKVLIVNDLVCKVNFWCAPGDENWRSRSCKLLSNVAGVIALFDVTEKYSLISAKTWLEELDKNRHFGNHKRDFICKKEEKKKRDRPPTFLVGNKTDLNAFRRVHYSDGSDAAYGFSVEYYEVTCQNLPKVKEDVEEELLQEEEKYINDLLKKSDSQYEATNLESNERSENPKSLPQAPVNNINESSVTDRNYQACLNILSVPPDLLLSLHINVHRPLYISLPSNFEPFEKQLEKTENLEKQKTELPEIVNQALSHFGDDGDGILMVGKNGNFIFCADGISEVINDSNNTDAINKTVEIISQGENEVNYFSRLRYNAALDRRHPKHEVASQKVDWL</sequence>
<dbReference type="EMBL" id="JADGJW010000156">
    <property type="protein sequence ID" value="KAJ3222854.1"/>
    <property type="molecule type" value="Genomic_DNA"/>
</dbReference>
<name>A0AAD5U359_9FUNG</name>
<accession>A0AAD5U359</accession>
<comment type="caution">
    <text evidence="4">The sequence shown here is derived from an EMBL/GenBank/DDBJ whole genome shotgun (WGS) entry which is preliminary data.</text>
</comment>
<dbReference type="PROSITE" id="PS51421">
    <property type="entry name" value="RAS"/>
    <property type="match status" value="1"/>
</dbReference>
<reference evidence="4" key="1">
    <citation type="submission" date="2020-05" db="EMBL/GenBank/DDBJ databases">
        <title>Phylogenomic resolution of chytrid fungi.</title>
        <authorList>
            <person name="Stajich J.E."/>
            <person name="Amses K."/>
            <person name="Simmons R."/>
            <person name="Seto K."/>
            <person name="Myers J."/>
            <person name="Bonds A."/>
            <person name="Quandt C.A."/>
            <person name="Barry K."/>
            <person name="Liu P."/>
            <person name="Grigoriev I."/>
            <person name="Longcore J.E."/>
            <person name="James T.Y."/>
        </authorList>
    </citation>
    <scope>NUCLEOTIDE SEQUENCE</scope>
    <source>
        <strain evidence="4">JEL0476</strain>
    </source>
</reference>
<evidence type="ECO:0000313" key="5">
    <source>
        <dbReference type="Proteomes" id="UP001211065"/>
    </source>
</evidence>
<evidence type="ECO:0000256" key="3">
    <source>
        <dbReference type="SAM" id="MobiDB-lite"/>
    </source>
</evidence>
<dbReference type="GO" id="GO:0005525">
    <property type="term" value="F:GTP binding"/>
    <property type="evidence" value="ECO:0007669"/>
    <property type="project" value="UniProtKB-KW"/>
</dbReference>
<dbReference type="PANTHER" id="PTHR47977">
    <property type="entry name" value="RAS-RELATED PROTEIN RAB"/>
    <property type="match status" value="1"/>
</dbReference>
<dbReference type="Proteomes" id="UP001211065">
    <property type="component" value="Unassembled WGS sequence"/>
</dbReference>
<dbReference type="Pfam" id="PF00071">
    <property type="entry name" value="Ras"/>
    <property type="match status" value="1"/>
</dbReference>
<evidence type="ECO:0000256" key="2">
    <source>
        <dbReference type="ARBA" id="ARBA00023134"/>
    </source>
</evidence>
<protein>
    <submittedName>
        <fullName evidence="4">EF-hand calcium-binding domain-containing protein 4B</fullName>
    </submittedName>
</protein>
<dbReference type="Gene3D" id="3.40.50.300">
    <property type="entry name" value="P-loop containing nucleotide triphosphate hydrolases"/>
    <property type="match status" value="1"/>
</dbReference>